<organism evidence="2 3">
    <name type="scientific">Pacificimonas flava</name>
    <dbReference type="NCBI Taxonomy" id="1234595"/>
    <lineage>
        <taxon>Bacteria</taxon>
        <taxon>Pseudomonadati</taxon>
        <taxon>Pseudomonadota</taxon>
        <taxon>Alphaproteobacteria</taxon>
        <taxon>Sphingomonadales</taxon>
        <taxon>Sphingosinicellaceae</taxon>
        <taxon>Pacificimonas</taxon>
    </lineage>
</organism>
<evidence type="ECO:0000259" key="1">
    <source>
        <dbReference type="Pfam" id="PF09343"/>
    </source>
</evidence>
<feature type="domain" description="DUF2460" evidence="1">
    <location>
        <begin position="18"/>
        <end position="117"/>
    </location>
</feature>
<comment type="caution">
    <text evidence="2">The sequence shown here is derived from an EMBL/GenBank/DDBJ whole genome shotgun (WGS) entry which is preliminary data.</text>
</comment>
<gene>
    <name evidence="2" type="ORF">B5C34_07060</name>
</gene>
<dbReference type="EMBL" id="NFZT01000001">
    <property type="protein sequence ID" value="OWV33239.1"/>
    <property type="molecule type" value="Genomic_DNA"/>
</dbReference>
<dbReference type="Proteomes" id="UP000198462">
    <property type="component" value="Unassembled WGS sequence"/>
</dbReference>
<dbReference type="Pfam" id="PF09343">
    <property type="entry name" value="DUF2460"/>
    <property type="match status" value="1"/>
</dbReference>
<sequence length="119" mass="12441">MTYEMKTDLSAEETAAFGSCTDFALLKRYGEGEDAEVRRITYPEAASVSVAVGGAAVGGWTLEPGGIVRFDQAPGAGVVTAGFLFDVPVRFAEDHLAASLGGFRSGQIPAIPLVEVRSD</sequence>
<keyword evidence="3" id="KW-1185">Reference proteome</keyword>
<accession>A0A219B602</accession>
<name>A0A219B602_9SPHN</name>
<protein>
    <recommendedName>
        <fullName evidence="1">DUF2460 domain-containing protein</fullName>
    </recommendedName>
</protein>
<reference evidence="3" key="1">
    <citation type="submission" date="2017-05" db="EMBL/GenBank/DDBJ databases">
        <authorList>
            <person name="Lin X."/>
        </authorList>
    </citation>
    <scope>NUCLEOTIDE SEQUENCE [LARGE SCALE GENOMIC DNA]</scope>
    <source>
        <strain evidence="3">JLT2012</strain>
    </source>
</reference>
<dbReference type="OrthoDB" id="1685145at2"/>
<proteinExistence type="predicted"/>
<dbReference type="RefSeq" id="WP_088712025.1">
    <property type="nucleotide sequence ID" value="NZ_NFZT01000001.1"/>
</dbReference>
<dbReference type="InterPro" id="IPR011740">
    <property type="entry name" value="DUF2460"/>
</dbReference>
<dbReference type="AlphaFoldDB" id="A0A219B602"/>
<evidence type="ECO:0000313" key="3">
    <source>
        <dbReference type="Proteomes" id="UP000198462"/>
    </source>
</evidence>
<evidence type="ECO:0000313" key="2">
    <source>
        <dbReference type="EMBL" id="OWV33239.1"/>
    </source>
</evidence>